<gene>
    <name evidence="1" type="ORF">Tco_0624955</name>
</gene>
<organism evidence="1 2">
    <name type="scientific">Tanacetum coccineum</name>
    <dbReference type="NCBI Taxonomy" id="301880"/>
    <lineage>
        <taxon>Eukaryota</taxon>
        <taxon>Viridiplantae</taxon>
        <taxon>Streptophyta</taxon>
        <taxon>Embryophyta</taxon>
        <taxon>Tracheophyta</taxon>
        <taxon>Spermatophyta</taxon>
        <taxon>Magnoliopsida</taxon>
        <taxon>eudicotyledons</taxon>
        <taxon>Gunneridae</taxon>
        <taxon>Pentapetalae</taxon>
        <taxon>asterids</taxon>
        <taxon>campanulids</taxon>
        <taxon>Asterales</taxon>
        <taxon>Asteraceae</taxon>
        <taxon>Asteroideae</taxon>
        <taxon>Anthemideae</taxon>
        <taxon>Anthemidinae</taxon>
        <taxon>Tanacetum</taxon>
    </lineage>
</organism>
<keyword evidence="2" id="KW-1185">Reference proteome</keyword>
<dbReference type="Proteomes" id="UP001151760">
    <property type="component" value="Unassembled WGS sequence"/>
</dbReference>
<proteinExistence type="predicted"/>
<sequence>MVGLLFNKYKGDRVRVLLRPRNFAWFKKKMLLVQEHESGQVLDEEKLAFLADPGVVDAKVVLMANLLSYDSDVFSKVPHSNTYQNDMINQSVQEMHYSEKTSIDDYPNNEIKSDSNIIPYSQYMHENQNAVVQDTNSSTQQDSLIISMFEQMSEQMSDHVTNWDKVNEETETVNESLTAELERYKE</sequence>
<evidence type="ECO:0000313" key="1">
    <source>
        <dbReference type="EMBL" id="GJS51593.1"/>
    </source>
</evidence>
<evidence type="ECO:0000313" key="2">
    <source>
        <dbReference type="Proteomes" id="UP001151760"/>
    </source>
</evidence>
<name>A0ABQ4WFH2_9ASTR</name>
<protein>
    <submittedName>
        <fullName evidence="1">Uncharacterized protein</fullName>
    </submittedName>
</protein>
<accession>A0ABQ4WFH2</accession>
<dbReference type="EMBL" id="BQNB010008597">
    <property type="protein sequence ID" value="GJS51593.1"/>
    <property type="molecule type" value="Genomic_DNA"/>
</dbReference>
<comment type="caution">
    <text evidence="1">The sequence shown here is derived from an EMBL/GenBank/DDBJ whole genome shotgun (WGS) entry which is preliminary data.</text>
</comment>
<reference evidence="1" key="2">
    <citation type="submission" date="2022-01" db="EMBL/GenBank/DDBJ databases">
        <authorList>
            <person name="Yamashiro T."/>
            <person name="Shiraishi A."/>
            <person name="Satake H."/>
            <person name="Nakayama K."/>
        </authorList>
    </citation>
    <scope>NUCLEOTIDE SEQUENCE</scope>
</reference>
<reference evidence="1" key="1">
    <citation type="journal article" date="2022" name="Int. J. Mol. Sci.">
        <title>Draft Genome of Tanacetum Coccineum: Genomic Comparison of Closely Related Tanacetum-Family Plants.</title>
        <authorList>
            <person name="Yamashiro T."/>
            <person name="Shiraishi A."/>
            <person name="Nakayama K."/>
            <person name="Satake H."/>
        </authorList>
    </citation>
    <scope>NUCLEOTIDE SEQUENCE</scope>
</reference>